<gene>
    <name evidence="13" type="primary">dapB</name>
    <name evidence="16" type="ORF">DesfrDRAFT_2728</name>
</gene>
<keyword evidence="3 13" id="KW-0028">Amino-acid biosynthesis</keyword>
<feature type="domain" description="Dihydrodipicolinate reductase C-terminal" evidence="15">
    <location>
        <begin position="124"/>
        <end position="261"/>
    </location>
</feature>
<keyword evidence="7 13" id="KW-0520">NAD</keyword>
<keyword evidence="4 13" id="KW-0521">NADP</keyword>
<dbReference type="HAMAP" id="MF_00102">
    <property type="entry name" value="DapB"/>
    <property type="match status" value="1"/>
</dbReference>
<dbReference type="GO" id="GO:0050661">
    <property type="term" value="F:NADP binding"/>
    <property type="evidence" value="ECO:0007669"/>
    <property type="project" value="UniProtKB-UniRule"/>
</dbReference>
<feature type="active site" description="Proton donor/acceptor" evidence="13">
    <location>
        <position position="151"/>
    </location>
</feature>
<keyword evidence="5 13" id="KW-0220">Diaminopimelate biosynthesis</keyword>
<keyword evidence="6 13" id="KW-0560">Oxidoreductase</keyword>
<comment type="catalytic activity">
    <reaction evidence="11 13">
        <text>(S)-2,3,4,5-tetrahydrodipicolinate + NADP(+) + H2O = (2S,4S)-4-hydroxy-2,3,4,5-tetrahydrodipicolinate + NADPH + H(+)</text>
        <dbReference type="Rhea" id="RHEA:35331"/>
        <dbReference type="ChEBI" id="CHEBI:15377"/>
        <dbReference type="ChEBI" id="CHEBI:15378"/>
        <dbReference type="ChEBI" id="CHEBI:16845"/>
        <dbReference type="ChEBI" id="CHEBI:57783"/>
        <dbReference type="ChEBI" id="CHEBI:58349"/>
        <dbReference type="ChEBI" id="CHEBI:67139"/>
        <dbReference type="EC" id="1.17.1.8"/>
    </reaction>
</comment>
<evidence type="ECO:0000256" key="12">
    <source>
        <dbReference type="ARBA" id="ARBA00049396"/>
    </source>
</evidence>
<evidence type="ECO:0000256" key="11">
    <source>
        <dbReference type="ARBA" id="ARBA00049080"/>
    </source>
</evidence>
<name>E1JYM9_SOLFR</name>
<dbReference type="Gene3D" id="3.40.50.720">
    <property type="entry name" value="NAD(P)-binding Rossmann-like Domain"/>
    <property type="match status" value="1"/>
</dbReference>
<evidence type="ECO:0000256" key="1">
    <source>
        <dbReference type="ARBA" id="ARBA00006642"/>
    </source>
</evidence>
<dbReference type="InterPro" id="IPR022664">
    <property type="entry name" value="DapB_N_CS"/>
</dbReference>
<accession>E1JYM9</accession>
<feature type="binding site" evidence="13">
    <location>
        <begin position="94"/>
        <end position="96"/>
    </location>
    <ligand>
        <name>NAD(+)</name>
        <dbReference type="ChEBI" id="CHEBI:57540"/>
    </ligand>
</feature>
<evidence type="ECO:0000313" key="16">
    <source>
        <dbReference type="EMBL" id="EFL50449.1"/>
    </source>
</evidence>
<evidence type="ECO:0000256" key="2">
    <source>
        <dbReference type="ARBA" id="ARBA00022490"/>
    </source>
</evidence>
<dbReference type="PIRSF" id="PIRSF000161">
    <property type="entry name" value="DHPR"/>
    <property type="match status" value="1"/>
</dbReference>
<dbReference type="Pfam" id="PF01113">
    <property type="entry name" value="DapB_N"/>
    <property type="match status" value="1"/>
</dbReference>
<evidence type="ECO:0000256" key="9">
    <source>
        <dbReference type="ARBA" id="ARBA00037922"/>
    </source>
</evidence>
<comment type="catalytic activity">
    <reaction evidence="12 13">
        <text>(S)-2,3,4,5-tetrahydrodipicolinate + NAD(+) + H2O = (2S,4S)-4-hydroxy-2,3,4,5-tetrahydrodipicolinate + NADH + H(+)</text>
        <dbReference type="Rhea" id="RHEA:35323"/>
        <dbReference type="ChEBI" id="CHEBI:15377"/>
        <dbReference type="ChEBI" id="CHEBI:15378"/>
        <dbReference type="ChEBI" id="CHEBI:16845"/>
        <dbReference type="ChEBI" id="CHEBI:57540"/>
        <dbReference type="ChEBI" id="CHEBI:57945"/>
        <dbReference type="ChEBI" id="CHEBI:67139"/>
        <dbReference type="EC" id="1.17.1.8"/>
    </reaction>
</comment>
<dbReference type="GO" id="GO:0005737">
    <property type="term" value="C:cytoplasm"/>
    <property type="evidence" value="ECO:0007669"/>
    <property type="project" value="UniProtKB-SubCell"/>
</dbReference>
<dbReference type="InterPro" id="IPR023940">
    <property type="entry name" value="DHDPR_bac"/>
</dbReference>
<dbReference type="PROSITE" id="PS01298">
    <property type="entry name" value="DAPB"/>
    <property type="match status" value="1"/>
</dbReference>
<dbReference type="EMBL" id="AECZ01000019">
    <property type="protein sequence ID" value="EFL50449.1"/>
    <property type="molecule type" value="Genomic_DNA"/>
</dbReference>
<organism evidence="16 17">
    <name type="scientific">Solidesulfovibrio fructosivorans JJ]</name>
    <dbReference type="NCBI Taxonomy" id="596151"/>
    <lineage>
        <taxon>Bacteria</taxon>
        <taxon>Pseudomonadati</taxon>
        <taxon>Thermodesulfobacteriota</taxon>
        <taxon>Desulfovibrionia</taxon>
        <taxon>Desulfovibrionales</taxon>
        <taxon>Desulfovibrionaceae</taxon>
        <taxon>Solidesulfovibrio</taxon>
    </lineage>
</organism>
<feature type="binding site" evidence="13">
    <location>
        <begin position="10"/>
        <end position="15"/>
    </location>
    <ligand>
        <name>NAD(+)</name>
        <dbReference type="ChEBI" id="CHEBI:57540"/>
    </ligand>
</feature>
<dbReference type="InterPro" id="IPR036291">
    <property type="entry name" value="NAD(P)-bd_dom_sf"/>
</dbReference>
<dbReference type="NCBIfam" id="TIGR00036">
    <property type="entry name" value="dapB"/>
    <property type="match status" value="1"/>
</dbReference>
<evidence type="ECO:0000256" key="13">
    <source>
        <dbReference type="HAMAP-Rule" id="MF_00102"/>
    </source>
</evidence>
<comment type="pathway">
    <text evidence="9 13">Amino-acid biosynthesis; L-lysine biosynthesis via DAP pathway; (S)-tetrahydrodipicolinate from L-aspartate: step 4/4.</text>
</comment>
<dbReference type="OrthoDB" id="9790352at2"/>
<dbReference type="GO" id="GO:0051287">
    <property type="term" value="F:NAD binding"/>
    <property type="evidence" value="ECO:0007669"/>
    <property type="project" value="UniProtKB-UniRule"/>
</dbReference>
<protein>
    <recommendedName>
        <fullName evidence="10 13">4-hydroxy-tetrahydrodipicolinate reductase</fullName>
        <shortName evidence="13">HTPA reductase</shortName>
        <ecNumber evidence="10 13">1.17.1.8</ecNumber>
    </recommendedName>
</protein>
<dbReference type="GO" id="GO:0016726">
    <property type="term" value="F:oxidoreductase activity, acting on CH or CH2 groups, NAD or NADP as acceptor"/>
    <property type="evidence" value="ECO:0007669"/>
    <property type="project" value="UniProtKB-UniRule"/>
</dbReference>
<dbReference type="RefSeq" id="WP_005994738.1">
    <property type="nucleotide sequence ID" value="NZ_AECZ01000019.1"/>
</dbReference>
<comment type="subunit">
    <text evidence="13">Homotetramer.</text>
</comment>
<dbReference type="SUPFAM" id="SSF51735">
    <property type="entry name" value="NAD(P)-binding Rossmann-fold domains"/>
    <property type="match status" value="1"/>
</dbReference>
<feature type="binding site" evidence="13">
    <location>
        <position position="38"/>
    </location>
    <ligand>
        <name>NADP(+)</name>
        <dbReference type="ChEBI" id="CHEBI:58349"/>
    </ligand>
</feature>
<dbReference type="Gene3D" id="3.30.360.10">
    <property type="entry name" value="Dihydrodipicolinate Reductase, domain 2"/>
    <property type="match status" value="1"/>
</dbReference>
<dbReference type="Pfam" id="PF05173">
    <property type="entry name" value="DapB_C"/>
    <property type="match status" value="1"/>
</dbReference>
<feature type="active site" description="Proton donor" evidence="13">
    <location>
        <position position="155"/>
    </location>
</feature>
<evidence type="ECO:0000256" key="7">
    <source>
        <dbReference type="ARBA" id="ARBA00023027"/>
    </source>
</evidence>
<dbReference type="GO" id="GO:0019877">
    <property type="term" value="P:diaminopimelate biosynthetic process"/>
    <property type="evidence" value="ECO:0007669"/>
    <property type="project" value="UniProtKB-UniRule"/>
</dbReference>
<dbReference type="PANTHER" id="PTHR20836:SF0">
    <property type="entry name" value="4-HYDROXY-TETRAHYDRODIPICOLINATE REDUCTASE 1, CHLOROPLASTIC-RELATED"/>
    <property type="match status" value="1"/>
</dbReference>
<evidence type="ECO:0000256" key="3">
    <source>
        <dbReference type="ARBA" id="ARBA00022605"/>
    </source>
</evidence>
<dbReference type="CDD" id="cd02274">
    <property type="entry name" value="DHDPR_N"/>
    <property type="match status" value="1"/>
</dbReference>
<evidence type="ECO:0000259" key="15">
    <source>
        <dbReference type="Pfam" id="PF05173"/>
    </source>
</evidence>
<feature type="binding site" evidence="13">
    <location>
        <position position="37"/>
    </location>
    <ligand>
        <name>NAD(+)</name>
        <dbReference type="ChEBI" id="CHEBI:57540"/>
    </ligand>
</feature>
<evidence type="ECO:0000256" key="4">
    <source>
        <dbReference type="ARBA" id="ARBA00022857"/>
    </source>
</evidence>
<comment type="subcellular location">
    <subcellularLocation>
        <location evidence="13">Cytoplasm</location>
    </subcellularLocation>
</comment>
<feature type="binding site" evidence="13">
    <location>
        <begin position="161"/>
        <end position="162"/>
    </location>
    <ligand>
        <name>(S)-2,3,4,5-tetrahydrodipicolinate</name>
        <dbReference type="ChEBI" id="CHEBI:16845"/>
    </ligand>
</feature>
<comment type="caution">
    <text evidence="13">Was originally thought to be a dihydrodipicolinate reductase (DHDPR), catalyzing the conversion of dihydrodipicolinate to tetrahydrodipicolinate. However, it was shown in E.coli that the substrate of the enzymatic reaction is not dihydrodipicolinate (DHDP) but in fact (2S,4S)-4-hydroxy-2,3,4,5-tetrahydrodipicolinic acid (HTPA), the product released by the DapA-catalyzed reaction.</text>
</comment>
<dbReference type="GO" id="GO:0008839">
    <property type="term" value="F:4-hydroxy-tetrahydrodipicolinate reductase"/>
    <property type="evidence" value="ECO:0007669"/>
    <property type="project" value="UniProtKB-UniRule"/>
</dbReference>
<dbReference type="InterPro" id="IPR022663">
    <property type="entry name" value="DapB_C"/>
</dbReference>
<feature type="domain" description="Dihydrodipicolinate reductase N-terminal" evidence="14">
    <location>
        <begin position="5"/>
        <end position="121"/>
    </location>
</feature>
<proteinExistence type="inferred from homology"/>
<dbReference type="InterPro" id="IPR000846">
    <property type="entry name" value="DapB_N"/>
</dbReference>
<evidence type="ECO:0000256" key="6">
    <source>
        <dbReference type="ARBA" id="ARBA00023002"/>
    </source>
</evidence>
<dbReference type="AlphaFoldDB" id="E1JYM9"/>
<keyword evidence="17" id="KW-1185">Reference proteome</keyword>
<evidence type="ECO:0000256" key="10">
    <source>
        <dbReference type="ARBA" id="ARBA00038983"/>
    </source>
</evidence>
<comment type="function">
    <text evidence="13">Catalyzes the conversion of 4-hydroxy-tetrahydrodipicolinate (HTPA) to tetrahydrodipicolinate.</text>
</comment>
<dbReference type="EC" id="1.17.1.8" evidence="10 13"/>
<dbReference type="eggNOG" id="COG0289">
    <property type="taxonomic scope" value="Bacteria"/>
</dbReference>
<dbReference type="STRING" id="596151.DesfrDRAFT_2728"/>
<comment type="caution">
    <text evidence="16">The sequence shown here is derived from an EMBL/GenBank/DDBJ whole genome shotgun (WGS) entry which is preliminary data.</text>
</comment>
<dbReference type="PANTHER" id="PTHR20836">
    <property type="entry name" value="DIHYDRODIPICOLINATE REDUCTASE"/>
    <property type="match status" value="1"/>
</dbReference>
<evidence type="ECO:0000259" key="14">
    <source>
        <dbReference type="Pfam" id="PF01113"/>
    </source>
</evidence>
<keyword evidence="8 13" id="KW-0457">Lysine biosynthesis</keyword>
<keyword evidence="2 13" id="KW-0963">Cytoplasm</keyword>
<comment type="similarity">
    <text evidence="1 13">Belongs to the DapB family.</text>
</comment>
<dbReference type="GO" id="GO:0009089">
    <property type="term" value="P:lysine biosynthetic process via diaminopimelate"/>
    <property type="evidence" value="ECO:0007669"/>
    <property type="project" value="UniProtKB-UniRule"/>
</dbReference>
<evidence type="ECO:0000256" key="5">
    <source>
        <dbReference type="ARBA" id="ARBA00022915"/>
    </source>
</evidence>
<reference evidence="16 17" key="1">
    <citation type="submission" date="2010-08" db="EMBL/GenBank/DDBJ databases">
        <title>The draft genome of Desulfovibrio fructosovorans JJ.</title>
        <authorList>
            <consortium name="US DOE Joint Genome Institute (JGI-PGF)"/>
            <person name="Lucas S."/>
            <person name="Copeland A."/>
            <person name="Lapidus A."/>
            <person name="Cheng J.-F."/>
            <person name="Bruce D."/>
            <person name="Goodwin L."/>
            <person name="Pitluck S."/>
            <person name="Land M.L."/>
            <person name="Hauser L."/>
            <person name="Chang Y.-J."/>
            <person name="Jeffries C."/>
            <person name="Wall J.D."/>
            <person name="Stahl D.A."/>
            <person name="Arkin A.P."/>
            <person name="Dehal P."/>
            <person name="Stolyar S.M."/>
            <person name="Hazen T.C."/>
            <person name="Woyke T.J."/>
        </authorList>
    </citation>
    <scope>NUCLEOTIDE SEQUENCE [LARGE SCALE GENOMIC DNA]</scope>
    <source>
        <strain evidence="16 17">JJ</strain>
    </source>
</reference>
<evidence type="ECO:0000256" key="8">
    <source>
        <dbReference type="ARBA" id="ARBA00023154"/>
    </source>
</evidence>
<feature type="binding site" evidence="13">
    <location>
        <begin position="118"/>
        <end position="121"/>
    </location>
    <ligand>
        <name>NAD(+)</name>
        <dbReference type="ChEBI" id="CHEBI:57540"/>
    </ligand>
</feature>
<evidence type="ECO:0000313" key="17">
    <source>
        <dbReference type="Proteomes" id="UP000006250"/>
    </source>
</evidence>
<dbReference type="SUPFAM" id="SSF55347">
    <property type="entry name" value="Glyceraldehyde-3-phosphate dehydrogenase-like, C-terminal domain"/>
    <property type="match status" value="1"/>
</dbReference>
<sequence length="262" mass="27353">MSVCDVVIMGAMGRMGATLARLAKADPDNYRLVGALERSGCTDGLAGLECTVGDDLATVLAKCPGAVVIDFTAPQASVASAEIAAKAGNPMVVGTTGLTPEQTAALARSAEKTPIFFAPNMSVGLNVLLTVLPDLVRKLGPAYNLEVMEIHHNKKADAPSGTAIKLGQCLAAARGQDYDAVKRHTRDGIIGPRTQDEIGVAALRGGDVVGDHTVYFFGPGERIEVTHRVGNRETFAQGALRAAAWVGRQKPGKLYAMADMLA</sequence>
<dbReference type="FunFam" id="3.30.360.10:FF:000004">
    <property type="entry name" value="4-hydroxy-tetrahydrodipicolinate reductase"/>
    <property type="match status" value="1"/>
</dbReference>
<dbReference type="Proteomes" id="UP000006250">
    <property type="component" value="Unassembled WGS sequence"/>
</dbReference>
<dbReference type="UniPathway" id="UPA00034">
    <property type="reaction ID" value="UER00018"/>
</dbReference>
<feature type="binding site" evidence="13">
    <location>
        <position position="152"/>
    </location>
    <ligand>
        <name>(S)-2,3,4,5-tetrahydrodipicolinate</name>
        <dbReference type="ChEBI" id="CHEBI:16845"/>
    </ligand>
</feature>